<name>A0A3M7S3G2_BRAPC</name>
<dbReference type="EMBL" id="REGN01002118">
    <property type="protein sequence ID" value="RNA30180.1"/>
    <property type="molecule type" value="Genomic_DNA"/>
</dbReference>
<organism evidence="1 2">
    <name type="scientific">Brachionus plicatilis</name>
    <name type="common">Marine rotifer</name>
    <name type="synonym">Brachionus muelleri</name>
    <dbReference type="NCBI Taxonomy" id="10195"/>
    <lineage>
        <taxon>Eukaryota</taxon>
        <taxon>Metazoa</taxon>
        <taxon>Spiralia</taxon>
        <taxon>Gnathifera</taxon>
        <taxon>Rotifera</taxon>
        <taxon>Eurotatoria</taxon>
        <taxon>Monogononta</taxon>
        <taxon>Pseudotrocha</taxon>
        <taxon>Ploima</taxon>
        <taxon>Brachionidae</taxon>
        <taxon>Brachionus</taxon>
    </lineage>
</organism>
<evidence type="ECO:0000313" key="1">
    <source>
        <dbReference type="EMBL" id="RNA30180.1"/>
    </source>
</evidence>
<dbReference type="AlphaFoldDB" id="A0A3M7S3G2"/>
<keyword evidence="2" id="KW-1185">Reference proteome</keyword>
<reference evidence="1 2" key="1">
    <citation type="journal article" date="2018" name="Sci. Rep.">
        <title>Genomic signatures of local adaptation to the degree of environmental predictability in rotifers.</title>
        <authorList>
            <person name="Franch-Gras L."/>
            <person name="Hahn C."/>
            <person name="Garcia-Roger E.M."/>
            <person name="Carmona M.J."/>
            <person name="Serra M."/>
            <person name="Gomez A."/>
        </authorList>
    </citation>
    <scope>NUCLEOTIDE SEQUENCE [LARGE SCALE GENOMIC DNA]</scope>
    <source>
        <strain evidence="1">HYR1</strain>
    </source>
</reference>
<proteinExistence type="predicted"/>
<accession>A0A3M7S3G2</accession>
<protein>
    <submittedName>
        <fullName evidence="1">Uncharacterized protein</fullName>
    </submittedName>
</protein>
<evidence type="ECO:0000313" key="2">
    <source>
        <dbReference type="Proteomes" id="UP000276133"/>
    </source>
</evidence>
<dbReference type="Proteomes" id="UP000276133">
    <property type="component" value="Unassembled WGS sequence"/>
</dbReference>
<comment type="caution">
    <text evidence="1">The sequence shown here is derived from an EMBL/GenBank/DDBJ whole genome shotgun (WGS) entry which is preliminary data.</text>
</comment>
<gene>
    <name evidence="1" type="ORF">BpHYR1_046603</name>
</gene>
<sequence length="109" mass="12313">MIPLQYRIQQVIPLIAPVAVAEKKNAILVKTFCGKCSFNIKQPAEERMDMQTVLLKLDLIILSIFGSLKSSLFHCQSEVLTCVKKLILIHVTLLIHFFCVDAISEQKDV</sequence>